<reference evidence="3" key="1">
    <citation type="journal article" date="2021" name="J Fungi (Basel)">
        <title>Virulence traits and population genomics of the black yeast Aureobasidium melanogenum.</title>
        <authorList>
            <person name="Cernosa A."/>
            <person name="Sun X."/>
            <person name="Gostincar C."/>
            <person name="Fang C."/>
            <person name="Gunde-Cimerman N."/>
            <person name="Song Z."/>
        </authorList>
    </citation>
    <scope>NUCLEOTIDE SEQUENCE</scope>
    <source>
        <strain evidence="3">EXF-9298</strain>
    </source>
</reference>
<feature type="transmembrane region" description="Helical" evidence="2">
    <location>
        <begin position="27"/>
        <end position="49"/>
    </location>
</feature>
<protein>
    <submittedName>
        <fullName evidence="3">Uncharacterized protein</fullName>
    </submittedName>
</protein>
<feature type="region of interest" description="Disordered" evidence="1">
    <location>
        <begin position="1"/>
        <end position="24"/>
    </location>
</feature>
<comment type="caution">
    <text evidence="3">The sequence shown here is derived from an EMBL/GenBank/DDBJ whole genome shotgun (WGS) entry which is preliminary data.</text>
</comment>
<reference evidence="3" key="2">
    <citation type="submission" date="2021-08" db="EMBL/GenBank/DDBJ databases">
        <authorList>
            <person name="Gostincar C."/>
            <person name="Sun X."/>
            <person name="Song Z."/>
            <person name="Gunde-Cimerman N."/>
        </authorList>
    </citation>
    <scope>NUCLEOTIDE SEQUENCE</scope>
    <source>
        <strain evidence="3">EXF-9298</strain>
    </source>
</reference>
<keyword evidence="4" id="KW-1185">Reference proteome</keyword>
<evidence type="ECO:0000256" key="2">
    <source>
        <dbReference type="SAM" id="Phobius"/>
    </source>
</evidence>
<keyword evidence="2" id="KW-1133">Transmembrane helix</keyword>
<keyword evidence="2" id="KW-0472">Membrane</keyword>
<evidence type="ECO:0000313" key="3">
    <source>
        <dbReference type="EMBL" id="KAG9942031.1"/>
    </source>
</evidence>
<dbReference type="AlphaFoldDB" id="A0A9P8F728"/>
<organism evidence="3 4">
    <name type="scientific">Aureobasidium melanogenum</name>
    <name type="common">Aureobasidium pullulans var. melanogenum</name>
    <dbReference type="NCBI Taxonomy" id="46634"/>
    <lineage>
        <taxon>Eukaryota</taxon>
        <taxon>Fungi</taxon>
        <taxon>Dikarya</taxon>
        <taxon>Ascomycota</taxon>
        <taxon>Pezizomycotina</taxon>
        <taxon>Dothideomycetes</taxon>
        <taxon>Dothideomycetidae</taxon>
        <taxon>Dothideales</taxon>
        <taxon>Saccotheciaceae</taxon>
        <taxon>Aureobasidium</taxon>
    </lineage>
</organism>
<proteinExistence type="predicted"/>
<dbReference type="Proteomes" id="UP000729357">
    <property type="component" value="Unassembled WGS sequence"/>
</dbReference>
<evidence type="ECO:0000256" key="1">
    <source>
        <dbReference type="SAM" id="MobiDB-lite"/>
    </source>
</evidence>
<gene>
    <name evidence="3" type="ORF">KCU98_g18825</name>
</gene>
<sequence>MSAASITSMDKEPKADSSPPKNEEETYLTGLTLLSVLVSIVLVVFLLMLDTSIVATAIPKITTRFHSLEDVG</sequence>
<evidence type="ECO:0000313" key="4">
    <source>
        <dbReference type="Proteomes" id="UP000729357"/>
    </source>
</evidence>
<dbReference type="EMBL" id="JAHFXS010005181">
    <property type="protein sequence ID" value="KAG9942031.1"/>
    <property type="molecule type" value="Genomic_DNA"/>
</dbReference>
<feature type="non-terminal residue" evidence="3">
    <location>
        <position position="72"/>
    </location>
</feature>
<name>A0A9P8F728_AURME</name>
<keyword evidence="2" id="KW-0812">Transmembrane</keyword>
<accession>A0A9P8F728</accession>